<evidence type="ECO:0000259" key="1">
    <source>
        <dbReference type="Pfam" id="PF13635"/>
    </source>
</evidence>
<evidence type="ECO:0000313" key="3">
    <source>
        <dbReference type="Proteomes" id="UP000298460"/>
    </source>
</evidence>
<accession>A0A4Z0RE52</accession>
<keyword evidence="3" id="KW-1185">Reference proteome</keyword>
<dbReference type="Pfam" id="PF13635">
    <property type="entry name" value="DUF4143"/>
    <property type="match status" value="1"/>
</dbReference>
<dbReference type="AlphaFoldDB" id="A0A4Z0RE52"/>
<evidence type="ECO:0000313" key="2">
    <source>
        <dbReference type="EMBL" id="TGE39826.1"/>
    </source>
</evidence>
<name>A0A4Z0RE52_9FIRM</name>
<dbReference type="InterPro" id="IPR025420">
    <property type="entry name" value="DUF4143"/>
</dbReference>
<reference evidence="2 3" key="1">
    <citation type="submission" date="2019-03" db="EMBL/GenBank/DDBJ databases">
        <title>Draft Genome Sequence of Desulfosporosinus fructosivorans Strain 63.6F, Isolated from Marine Sediment in the Baltic Sea.</title>
        <authorList>
            <person name="Hausmann B."/>
            <person name="Vandieken V."/>
            <person name="Pjevac P."/>
            <person name="Schreck K."/>
            <person name="Herbold C.W."/>
            <person name="Loy A."/>
        </authorList>
    </citation>
    <scope>NUCLEOTIDE SEQUENCE [LARGE SCALE GENOMIC DNA]</scope>
    <source>
        <strain evidence="2 3">63.6F</strain>
    </source>
</reference>
<organism evidence="2 3">
    <name type="scientific">Desulfosporosinus fructosivorans</name>
    <dbReference type="NCBI Taxonomy" id="2018669"/>
    <lineage>
        <taxon>Bacteria</taxon>
        <taxon>Bacillati</taxon>
        <taxon>Bacillota</taxon>
        <taxon>Clostridia</taxon>
        <taxon>Eubacteriales</taxon>
        <taxon>Desulfitobacteriaceae</taxon>
        <taxon>Desulfosporosinus</taxon>
    </lineage>
</organism>
<dbReference type="RefSeq" id="WP_135544764.1">
    <property type="nucleotide sequence ID" value="NZ_SPQQ01000001.1"/>
</dbReference>
<protein>
    <submittedName>
        <fullName evidence="2">DUF4143 domain-containing protein</fullName>
    </submittedName>
</protein>
<dbReference type="Proteomes" id="UP000298460">
    <property type="component" value="Unassembled WGS sequence"/>
</dbReference>
<dbReference type="PANTHER" id="PTHR43566">
    <property type="entry name" value="CONSERVED PROTEIN"/>
    <property type="match status" value="1"/>
</dbReference>
<gene>
    <name evidence="2" type="ORF">E4K67_02215</name>
</gene>
<sequence length="152" mass="17215">MINVYFHFHYIGHTRTAYGFDTLPLALATGLCTYLTKWSSPETLESGAMNGAVLENYVVSEIFKSYNNSAKTPFIYYYRDKDMKKIDLIIEADGKLSPIEIKKTASPASQLTHVFNTLDRANIDRGNGAVLCMKEELMAFDSKNYIIPIRLI</sequence>
<comment type="caution">
    <text evidence="2">The sequence shown here is derived from an EMBL/GenBank/DDBJ whole genome shotgun (WGS) entry which is preliminary data.</text>
</comment>
<feature type="domain" description="DUF4143" evidence="1">
    <location>
        <begin position="29"/>
        <end position="103"/>
    </location>
</feature>
<dbReference type="OrthoDB" id="9801684at2"/>
<dbReference type="PANTHER" id="PTHR43566:SF2">
    <property type="entry name" value="DUF4143 DOMAIN-CONTAINING PROTEIN"/>
    <property type="match status" value="1"/>
</dbReference>
<proteinExistence type="predicted"/>
<dbReference type="EMBL" id="SPQQ01000001">
    <property type="protein sequence ID" value="TGE39826.1"/>
    <property type="molecule type" value="Genomic_DNA"/>
</dbReference>